<dbReference type="OrthoDB" id="9814020at2"/>
<evidence type="ECO:0000313" key="10">
    <source>
        <dbReference type="EMBL" id="PWG61279.1"/>
    </source>
</evidence>
<keyword evidence="3" id="KW-1003">Cell membrane</keyword>
<organism evidence="10 11">
    <name type="scientific">Sediminicurvatus halobius</name>
    <dbReference type="NCBI Taxonomy" id="2182432"/>
    <lineage>
        <taxon>Bacteria</taxon>
        <taxon>Pseudomonadati</taxon>
        <taxon>Pseudomonadota</taxon>
        <taxon>Gammaproteobacteria</taxon>
        <taxon>Chromatiales</taxon>
        <taxon>Ectothiorhodospiraceae</taxon>
        <taxon>Sediminicurvatus</taxon>
    </lineage>
</organism>
<dbReference type="Proteomes" id="UP000245474">
    <property type="component" value="Unassembled WGS sequence"/>
</dbReference>
<keyword evidence="2" id="KW-0813">Transport</keyword>
<keyword evidence="5 9" id="KW-0812">Transmembrane</keyword>
<evidence type="ECO:0000256" key="6">
    <source>
        <dbReference type="ARBA" id="ARBA00022989"/>
    </source>
</evidence>
<evidence type="ECO:0000256" key="7">
    <source>
        <dbReference type="ARBA" id="ARBA00023136"/>
    </source>
</evidence>
<evidence type="ECO:0000256" key="8">
    <source>
        <dbReference type="ARBA" id="ARBA00035655"/>
    </source>
</evidence>
<dbReference type="InterPro" id="IPR007272">
    <property type="entry name" value="Sulf_transp_TsuA/YedE"/>
</dbReference>
<comment type="similarity">
    <text evidence="8">Belongs to the TsuA/YedE (TC 9.B.102) family.</text>
</comment>
<gene>
    <name evidence="10" type="ORF">DEM34_17300</name>
</gene>
<keyword evidence="7 9" id="KW-0472">Membrane</keyword>
<evidence type="ECO:0000256" key="9">
    <source>
        <dbReference type="SAM" id="Phobius"/>
    </source>
</evidence>
<evidence type="ECO:0000256" key="5">
    <source>
        <dbReference type="ARBA" id="ARBA00022692"/>
    </source>
</evidence>
<comment type="subcellular location">
    <subcellularLocation>
        <location evidence="1">Cell inner membrane</location>
        <topology evidence="1">Multi-pass membrane protein</topology>
    </subcellularLocation>
</comment>
<keyword evidence="4" id="KW-0997">Cell inner membrane</keyword>
<dbReference type="Pfam" id="PF04143">
    <property type="entry name" value="Sulf_transp"/>
    <property type="match status" value="1"/>
</dbReference>
<protein>
    <submittedName>
        <fullName evidence="10">Uncharacterized protein</fullName>
    </submittedName>
</protein>
<reference evidence="10 11" key="1">
    <citation type="submission" date="2018-05" db="EMBL/GenBank/DDBJ databases">
        <title>Spiribacter halobius sp. nov., a moderately halophilic bacterium isolated from marine solar saltern.</title>
        <authorList>
            <person name="Zheng W.-S."/>
            <person name="Lu D.-C."/>
            <person name="Du Z.-J."/>
        </authorList>
    </citation>
    <scope>NUCLEOTIDE SEQUENCE [LARGE SCALE GENOMIC DNA]</scope>
    <source>
        <strain evidence="10 11">E85</strain>
    </source>
</reference>
<keyword evidence="6 9" id="KW-1133">Transmembrane helix</keyword>
<dbReference type="EMBL" id="QFFI01000041">
    <property type="protein sequence ID" value="PWG61279.1"/>
    <property type="molecule type" value="Genomic_DNA"/>
</dbReference>
<dbReference type="AlphaFoldDB" id="A0A2U2MWP3"/>
<evidence type="ECO:0000256" key="1">
    <source>
        <dbReference type="ARBA" id="ARBA00004429"/>
    </source>
</evidence>
<dbReference type="GO" id="GO:0005886">
    <property type="term" value="C:plasma membrane"/>
    <property type="evidence" value="ECO:0007669"/>
    <property type="project" value="UniProtKB-SubCell"/>
</dbReference>
<feature type="transmembrane region" description="Helical" evidence="9">
    <location>
        <begin position="120"/>
        <end position="141"/>
    </location>
</feature>
<name>A0A2U2MWP3_9GAMM</name>
<evidence type="ECO:0000256" key="3">
    <source>
        <dbReference type="ARBA" id="ARBA00022475"/>
    </source>
</evidence>
<dbReference type="PANTHER" id="PTHR30574:SF1">
    <property type="entry name" value="SULPHUR TRANSPORT DOMAIN-CONTAINING PROTEIN"/>
    <property type="match status" value="1"/>
</dbReference>
<feature type="transmembrane region" description="Helical" evidence="9">
    <location>
        <begin position="12"/>
        <end position="40"/>
    </location>
</feature>
<evidence type="ECO:0000313" key="11">
    <source>
        <dbReference type="Proteomes" id="UP000245474"/>
    </source>
</evidence>
<proteinExistence type="inferred from homology"/>
<evidence type="ECO:0000256" key="4">
    <source>
        <dbReference type="ARBA" id="ARBA00022519"/>
    </source>
</evidence>
<accession>A0A2U2MWP3</accession>
<sequence>MPMAPFDPVSALAGGVLIGLASLLLLGGLGRIAGISGILGGALGRPDADTPWRLAFLLGLPAGFVLWAWLRGELPEVHLQTGWPGMLVAGAIVGFGTRLGSGCTSGHGVCGLARLSPRSLVATVIFMLTAAATVFLIRHVIGEGA</sequence>
<keyword evidence="11" id="KW-1185">Reference proteome</keyword>
<feature type="transmembrane region" description="Helical" evidence="9">
    <location>
        <begin position="82"/>
        <end position="99"/>
    </location>
</feature>
<evidence type="ECO:0000256" key="2">
    <source>
        <dbReference type="ARBA" id="ARBA00022448"/>
    </source>
</evidence>
<comment type="caution">
    <text evidence="10">The sequence shown here is derived from an EMBL/GenBank/DDBJ whole genome shotgun (WGS) entry which is preliminary data.</text>
</comment>
<feature type="transmembrane region" description="Helical" evidence="9">
    <location>
        <begin position="52"/>
        <end position="70"/>
    </location>
</feature>
<dbReference type="PANTHER" id="PTHR30574">
    <property type="entry name" value="INNER MEMBRANE PROTEIN YEDE"/>
    <property type="match status" value="1"/>
</dbReference>